<sequence length="599" mass="67378">MAEAMLDSPSEAVPGTPGIREIRAETGSDPVHFGPNSGRGNGPGESTPSPPGPGIRKVSLRAEIDTSPPFGSVKEAVNRFGGHGPWIPLYKLGENYDYHKQNDNEEFDIKKVEEQAAELEKDLIVKELETLDVLEELGTTKRIVEELKRQLQKEALKCLTVPTDFHSDEHMPPLAIKEMNKENYRSQVNKHEQMMGNSSPCPTSPDLILMELKRAKLNLGKTINDLGVIQNSVESLNKKLKKEKNLIEKTRERLTSKFAGVLSLEEELENLRVKTPIAEDAEANISFETKSNSRERQRVIKMDEAAKSEVQRAMPNNELSSTSFKTAEMRWVAAKKMEEAAKAVEAVALAEIKALKNNEISTGFPLPEPEKMSFNFRLQSPLYSKAHETTGWSNKKLVDAMLQIDEAHTSKVAILKKLKEATEEVKCSKQALEEALNRIELANRKQLAAEEALHRWIPEHDKIGQSNYNPPNLNIFHTSEHHHKDSPMNNVNRSPLVDSSSKPVLRPTVSMRDVLSRKQVLHDDYGGRKEMGGHPETHKVALSEMLNALREDLTFPPKAEKEVSDQKQYLTHRKKFGFIQISLPLSRPSKKKMQSLNAI</sequence>
<dbReference type="InterPro" id="IPR008545">
    <property type="entry name" value="Web"/>
</dbReference>
<dbReference type="GO" id="GO:0005829">
    <property type="term" value="C:cytosol"/>
    <property type="evidence" value="ECO:0007669"/>
    <property type="project" value="TreeGrafter"/>
</dbReference>
<dbReference type="GO" id="GO:0009903">
    <property type="term" value="P:chloroplast avoidance movement"/>
    <property type="evidence" value="ECO:0007669"/>
    <property type="project" value="TreeGrafter"/>
</dbReference>
<comment type="caution">
    <text evidence="5">The sequence shown here is derived from an EMBL/GenBank/DDBJ whole genome shotgun (WGS) entry which is preliminary data.</text>
</comment>
<dbReference type="PANTHER" id="PTHR32054">
    <property type="entry name" value="HEAVY CHAIN, PUTATIVE, EXPRESSED-RELATED-RELATED"/>
    <property type="match status" value="1"/>
</dbReference>
<evidence type="ECO:0008006" key="7">
    <source>
        <dbReference type="Google" id="ProtNLM"/>
    </source>
</evidence>
<dbReference type="Proteomes" id="UP000813462">
    <property type="component" value="Unassembled WGS sequence"/>
</dbReference>
<gene>
    <name evidence="5" type="ORF">FEM48_Zijuj03G0115200</name>
</gene>
<organism evidence="5 6">
    <name type="scientific">Ziziphus jujuba var. spinosa</name>
    <dbReference type="NCBI Taxonomy" id="714518"/>
    <lineage>
        <taxon>Eukaryota</taxon>
        <taxon>Viridiplantae</taxon>
        <taxon>Streptophyta</taxon>
        <taxon>Embryophyta</taxon>
        <taxon>Tracheophyta</taxon>
        <taxon>Spermatophyta</taxon>
        <taxon>Magnoliopsida</taxon>
        <taxon>eudicotyledons</taxon>
        <taxon>Gunneridae</taxon>
        <taxon>Pentapetalae</taxon>
        <taxon>rosids</taxon>
        <taxon>fabids</taxon>
        <taxon>Rosales</taxon>
        <taxon>Rhamnaceae</taxon>
        <taxon>Paliureae</taxon>
        <taxon>Ziziphus</taxon>
    </lineage>
</organism>
<keyword evidence="2 3" id="KW-0175">Coiled coil</keyword>
<dbReference type="GO" id="GO:0009904">
    <property type="term" value="P:chloroplast accumulation movement"/>
    <property type="evidence" value="ECO:0007669"/>
    <property type="project" value="TreeGrafter"/>
</dbReference>
<evidence type="ECO:0000313" key="6">
    <source>
        <dbReference type="Proteomes" id="UP000813462"/>
    </source>
</evidence>
<accession>A0A978VQ24</accession>
<dbReference type="EMBL" id="JAEACU010000003">
    <property type="protein sequence ID" value="KAH7537649.1"/>
    <property type="molecule type" value="Genomic_DNA"/>
</dbReference>
<dbReference type="AlphaFoldDB" id="A0A978VQ24"/>
<evidence type="ECO:0000256" key="3">
    <source>
        <dbReference type="SAM" id="Coils"/>
    </source>
</evidence>
<evidence type="ECO:0000256" key="2">
    <source>
        <dbReference type="ARBA" id="ARBA00023054"/>
    </source>
</evidence>
<feature type="region of interest" description="Disordered" evidence="4">
    <location>
        <begin position="1"/>
        <end position="57"/>
    </location>
</feature>
<name>A0A978VQ24_ZIZJJ</name>
<dbReference type="PANTHER" id="PTHR32054:SF48">
    <property type="entry name" value="WEB FAMILY PROTEIN"/>
    <property type="match status" value="1"/>
</dbReference>
<comment type="similarity">
    <text evidence="1">Belongs to the WEB family.</text>
</comment>
<reference evidence="5" key="1">
    <citation type="journal article" date="2021" name="Front. Plant Sci.">
        <title>Chromosome-Scale Genome Assembly for Chinese Sour Jujube and Insights Into Its Genome Evolution and Domestication Signature.</title>
        <authorList>
            <person name="Shen L.-Y."/>
            <person name="Luo H."/>
            <person name="Wang X.-L."/>
            <person name="Wang X.-M."/>
            <person name="Qiu X.-J."/>
            <person name="Liu H."/>
            <person name="Zhou S.-S."/>
            <person name="Jia K.-H."/>
            <person name="Nie S."/>
            <person name="Bao Y.-T."/>
            <person name="Zhang R.-G."/>
            <person name="Yun Q.-Z."/>
            <person name="Chai Y.-H."/>
            <person name="Lu J.-Y."/>
            <person name="Li Y."/>
            <person name="Zhao S.-W."/>
            <person name="Mao J.-F."/>
            <person name="Jia S.-G."/>
            <person name="Mao Y.-M."/>
        </authorList>
    </citation>
    <scope>NUCLEOTIDE SEQUENCE</scope>
    <source>
        <strain evidence="5">AT0</strain>
        <tissue evidence="5">Leaf</tissue>
    </source>
</reference>
<evidence type="ECO:0000256" key="4">
    <source>
        <dbReference type="SAM" id="MobiDB-lite"/>
    </source>
</evidence>
<feature type="coiled-coil region" evidence="3">
    <location>
        <begin position="415"/>
        <end position="452"/>
    </location>
</feature>
<evidence type="ECO:0000313" key="5">
    <source>
        <dbReference type="EMBL" id="KAH7537649.1"/>
    </source>
</evidence>
<feature type="coiled-coil region" evidence="3">
    <location>
        <begin position="102"/>
        <end position="194"/>
    </location>
</feature>
<protein>
    <recommendedName>
        <fullName evidence="7">WEB family protein At2g40480</fullName>
    </recommendedName>
</protein>
<dbReference type="Pfam" id="PF05701">
    <property type="entry name" value="WEMBL"/>
    <property type="match status" value="2"/>
</dbReference>
<evidence type="ECO:0000256" key="1">
    <source>
        <dbReference type="ARBA" id="ARBA00005485"/>
    </source>
</evidence>
<proteinExistence type="inferred from homology"/>